<reference evidence="2 3" key="1">
    <citation type="submission" date="2019-07" db="EMBL/GenBank/DDBJ databases">
        <title>Whole genome shotgun sequence of Alkalibacillus haloalkaliphilus NBRC 103110.</title>
        <authorList>
            <person name="Hosoyama A."/>
            <person name="Uohara A."/>
            <person name="Ohji S."/>
            <person name="Ichikawa N."/>
        </authorList>
    </citation>
    <scope>NUCLEOTIDE SEQUENCE [LARGE SCALE GENOMIC DNA]</scope>
    <source>
        <strain evidence="2 3">NBRC 103110</strain>
    </source>
</reference>
<feature type="transmembrane region" description="Helical" evidence="1">
    <location>
        <begin position="37"/>
        <end position="62"/>
    </location>
</feature>
<evidence type="ECO:0000313" key="2">
    <source>
        <dbReference type="EMBL" id="GEN45418.1"/>
    </source>
</evidence>
<evidence type="ECO:0000313" key="3">
    <source>
        <dbReference type="Proteomes" id="UP000321440"/>
    </source>
</evidence>
<name>A0A511W503_9BACI</name>
<dbReference type="OrthoDB" id="2450835at2"/>
<feature type="transmembrane region" description="Helical" evidence="1">
    <location>
        <begin position="138"/>
        <end position="157"/>
    </location>
</feature>
<keyword evidence="3" id="KW-1185">Reference proteome</keyword>
<evidence type="ECO:0000256" key="1">
    <source>
        <dbReference type="SAM" id="Phobius"/>
    </source>
</evidence>
<keyword evidence="1" id="KW-0812">Transmembrane</keyword>
<protein>
    <submittedName>
        <fullName evidence="2">Uncharacterized protein</fullName>
    </submittedName>
</protein>
<feature type="transmembrane region" description="Helical" evidence="1">
    <location>
        <begin position="82"/>
        <end position="103"/>
    </location>
</feature>
<keyword evidence="1" id="KW-1133">Transmembrane helix</keyword>
<dbReference type="AlphaFoldDB" id="A0A511W503"/>
<comment type="caution">
    <text evidence="2">The sequence shown here is derived from an EMBL/GenBank/DDBJ whole genome shotgun (WGS) entry which is preliminary data.</text>
</comment>
<keyword evidence="1" id="KW-0472">Membrane</keyword>
<feature type="transmembrane region" description="Helical" evidence="1">
    <location>
        <begin position="110"/>
        <end position="132"/>
    </location>
</feature>
<dbReference type="EMBL" id="BJYA01000004">
    <property type="protein sequence ID" value="GEN45418.1"/>
    <property type="molecule type" value="Genomic_DNA"/>
</dbReference>
<organism evidence="2 3">
    <name type="scientific">Alkalibacillus haloalkaliphilus</name>
    <dbReference type="NCBI Taxonomy" id="94136"/>
    <lineage>
        <taxon>Bacteria</taxon>
        <taxon>Bacillati</taxon>
        <taxon>Bacillota</taxon>
        <taxon>Bacilli</taxon>
        <taxon>Bacillales</taxon>
        <taxon>Bacillaceae</taxon>
        <taxon>Alkalibacillus</taxon>
    </lineage>
</organism>
<dbReference type="Proteomes" id="UP000321440">
    <property type="component" value="Unassembled WGS sequence"/>
</dbReference>
<dbReference type="RefSeq" id="WP_146815322.1">
    <property type="nucleotide sequence ID" value="NZ_BJYA01000004.1"/>
</dbReference>
<feature type="transmembrane region" description="Helical" evidence="1">
    <location>
        <begin position="6"/>
        <end position="21"/>
    </location>
</feature>
<proteinExistence type="predicted"/>
<gene>
    <name evidence="2" type="ORF">AHA02nite_11940</name>
</gene>
<accession>A0A511W503</accession>
<sequence length="167" mass="18752">MLWITLTAVYTISFILIYNFIKRQNRNEPYSERMNPLMVVVVAALLALPILVVVGAFTFAIIGSVSLIDIMFSLNLSTSQLVILGVIFIIYLYTLDSLFELILKNFIKHVLLYTLFIFLVRVGAFYIIGSIIGLAEQTGLAIAIGVSATVLLIEILFKLREKTVEEE</sequence>